<keyword evidence="3 7" id="KW-1133">Transmembrane helix</keyword>
<keyword evidence="4 7" id="KW-0472">Membrane</keyword>
<evidence type="ECO:0000256" key="7">
    <source>
        <dbReference type="SAM" id="Phobius"/>
    </source>
</evidence>
<dbReference type="PRINTS" id="PR00625">
    <property type="entry name" value="JDOMAIN"/>
</dbReference>
<dbReference type="InterPro" id="IPR036869">
    <property type="entry name" value="J_dom_sf"/>
</dbReference>
<feature type="transmembrane region" description="Helical" evidence="7">
    <location>
        <begin position="165"/>
        <end position="186"/>
    </location>
</feature>
<feature type="region of interest" description="Disordered" evidence="6">
    <location>
        <begin position="354"/>
        <end position="431"/>
    </location>
</feature>
<dbReference type="CDD" id="cd06257">
    <property type="entry name" value="DnaJ"/>
    <property type="match status" value="1"/>
</dbReference>
<feature type="domain" description="J" evidence="9">
    <location>
        <begin position="44"/>
        <end position="141"/>
    </location>
</feature>
<dbReference type="PROSITE" id="PS50076">
    <property type="entry name" value="DNAJ_2"/>
    <property type="match status" value="1"/>
</dbReference>
<feature type="compositionally biased region" description="Basic and acidic residues" evidence="6">
    <location>
        <begin position="246"/>
        <end position="256"/>
    </location>
</feature>
<dbReference type="GO" id="GO:0012505">
    <property type="term" value="C:endomembrane system"/>
    <property type="evidence" value="ECO:0007669"/>
    <property type="project" value="UniProtKB-SubCell"/>
</dbReference>
<sequence length="431" mass="47336">MKLITLLVGLLAIFMPLVAGWSKEDREIFRVRDELAAYEGYNVTFYDYLGVKASASQEELSKAYRTKTKSLHPDKVKQRLQAERLKASKDSDKKKGSSVAKPLSSSEVKAAIKKAGDQQARLSIVANILRGPERARYDHFIKNGFPVWKGTEYYYARYRPGAGTVMVGIFVVVGGGVHYLALYLSWKRQREFVERYIKFARHAAWGDNLGIPGLDSAPGSGAQTPQQQMVEDEDGNAVPMNRKIRRMQERENKKEAASGARRGAKGRRPVSQVRTSETPSGPQGAKKRVVAENGKVLVVDSVGDVYLEQEDADGKVEEFLLDPQELAHPTFRDTAVFRLPAFILRITVGKLLPQKTSPGETEATESTEDKSAVPAASTSSSSSGAHQRTPSTGSAGDDFELLEKSLDELGQAKSTGTQGGGKTNKRKGRKK</sequence>
<name>A0AAD5RN65_9PEZI</name>
<keyword evidence="11" id="KW-1185">Reference proteome</keyword>
<evidence type="ECO:0000256" key="1">
    <source>
        <dbReference type="ARBA" id="ARBA00022692"/>
    </source>
</evidence>
<feature type="compositionally biased region" description="Low complexity" evidence="6">
    <location>
        <begin position="372"/>
        <end position="385"/>
    </location>
</feature>
<feature type="compositionally biased region" description="Polar residues" evidence="6">
    <location>
        <begin position="272"/>
        <end position="281"/>
    </location>
</feature>
<dbReference type="SUPFAM" id="SSF46565">
    <property type="entry name" value="Chaperone J-domain"/>
    <property type="match status" value="1"/>
</dbReference>
<gene>
    <name evidence="10" type="ORF">MKZ38_002980</name>
</gene>
<evidence type="ECO:0000256" key="8">
    <source>
        <dbReference type="SAM" id="SignalP"/>
    </source>
</evidence>
<feature type="signal peptide" evidence="8">
    <location>
        <begin position="1"/>
        <end position="20"/>
    </location>
</feature>
<dbReference type="PANTHER" id="PTHR44653">
    <property type="entry name" value="DNAJ HOMOLOG SUBFAMILY C MEMBER 1"/>
    <property type="match status" value="1"/>
</dbReference>
<evidence type="ECO:0000256" key="6">
    <source>
        <dbReference type="SAM" id="MobiDB-lite"/>
    </source>
</evidence>
<dbReference type="Pfam" id="PF00226">
    <property type="entry name" value="DnaJ"/>
    <property type="match status" value="1"/>
</dbReference>
<dbReference type="SMART" id="SM00271">
    <property type="entry name" value="DnaJ"/>
    <property type="match status" value="1"/>
</dbReference>
<protein>
    <recommendedName>
        <fullName evidence="9">J domain-containing protein</fullName>
    </recommendedName>
</protein>
<dbReference type="PANTHER" id="PTHR44653:SF2">
    <property type="entry name" value="DNAJ HOMOLOG SUBFAMILY C MEMBER 1"/>
    <property type="match status" value="1"/>
</dbReference>
<evidence type="ECO:0000256" key="3">
    <source>
        <dbReference type="ARBA" id="ARBA00022989"/>
    </source>
</evidence>
<dbReference type="Proteomes" id="UP001201980">
    <property type="component" value="Unassembled WGS sequence"/>
</dbReference>
<evidence type="ECO:0000313" key="11">
    <source>
        <dbReference type="Proteomes" id="UP001201980"/>
    </source>
</evidence>
<feature type="chain" id="PRO_5041991310" description="J domain-containing protein" evidence="8">
    <location>
        <begin position="21"/>
        <end position="431"/>
    </location>
</feature>
<accession>A0AAD5RN65</accession>
<reference evidence="10" key="1">
    <citation type="submission" date="2022-07" db="EMBL/GenBank/DDBJ databases">
        <title>Draft genome sequence of Zalerion maritima ATCC 34329, a (micro)plastics degrading marine fungus.</title>
        <authorList>
            <person name="Paco A."/>
            <person name="Goncalves M.F.M."/>
            <person name="Rocha-Santos T.A.P."/>
            <person name="Alves A."/>
        </authorList>
    </citation>
    <scope>NUCLEOTIDE SEQUENCE</scope>
    <source>
        <strain evidence="10">ATCC 34329</strain>
    </source>
</reference>
<proteinExistence type="predicted"/>
<keyword evidence="1 7" id="KW-0812">Transmembrane</keyword>
<feature type="region of interest" description="Disordered" evidence="6">
    <location>
        <begin position="214"/>
        <end position="288"/>
    </location>
</feature>
<evidence type="ECO:0000256" key="2">
    <source>
        <dbReference type="ARBA" id="ARBA00022729"/>
    </source>
</evidence>
<dbReference type="InterPro" id="IPR001623">
    <property type="entry name" value="DnaJ_domain"/>
</dbReference>
<organism evidence="10 11">
    <name type="scientific">Zalerion maritima</name>
    <dbReference type="NCBI Taxonomy" id="339359"/>
    <lineage>
        <taxon>Eukaryota</taxon>
        <taxon>Fungi</taxon>
        <taxon>Dikarya</taxon>
        <taxon>Ascomycota</taxon>
        <taxon>Pezizomycotina</taxon>
        <taxon>Sordariomycetes</taxon>
        <taxon>Lulworthiomycetidae</taxon>
        <taxon>Lulworthiales</taxon>
        <taxon>Lulworthiaceae</taxon>
        <taxon>Zalerion</taxon>
    </lineage>
</organism>
<dbReference type="EMBL" id="JAKWBI020000194">
    <property type="protein sequence ID" value="KAJ2899547.1"/>
    <property type="molecule type" value="Genomic_DNA"/>
</dbReference>
<evidence type="ECO:0000313" key="10">
    <source>
        <dbReference type="EMBL" id="KAJ2899547.1"/>
    </source>
</evidence>
<comment type="subcellular location">
    <subcellularLocation>
        <location evidence="5">Endomembrane system</location>
        <topology evidence="5">Single-pass membrane protein</topology>
    </subcellularLocation>
</comment>
<comment type="caution">
    <text evidence="10">The sequence shown here is derived from an EMBL/GenBank/DDBJ whole genome shotgun (WGS) entry which is preliminary data.</text>
</comment>
<evidence type="ECO:0000256" key="4">
    <source>
        <dbReference type="ARBA" id="ARBA00023136"/>
    </source>
</evidence>
<keyword evidence="2 8" id="KW-0732">Signal</keyword>
<dbReference type="Gene3D" id="1.10.287.110">
    <property type="entry name" value="DnaJ domain"/>
    <property type="match status" value="1"/>
</dbReference>
<evidence type="ECO:0000256" key="5">
    <source>
        <dbReference type="ARBA" id="ARBA00037847"/>
    </source>
</evidence>
<evidence type="ECO:0000259" key="9">
    <source>
        <dbReference type="PROSITE" id="PS50076"/>
    </source>
</evidence>
<dbReference type="InterPro" id="IPR052606">
    <property type="entry name" value="DnaJ_domain_protein"/>
</dbReference>
<dbReference type="AlphaFoldDB" id="A0AAD5RN65"/>